<accession>A0A917ZAF5</accession>
<evidence type="ECO:0000256" key="3">
    <source>
        <dbReference type="ARBA" id="ARBA00023163"/>
    </source>
</evidence>
<keyword evidence="1" id="KW-0805">Transcription regulation</keyword>
<dbReference type="PROSITE" id="PS50949">
    <property type="entry name" value="HTH_GNTR"/>
    <property type="match status" value="1"/>
</dbReference>
<dbReference type="Proteomes" id="UP000646523">
    <property type="component" value="Unassembled WGS sequence"/>
</dbReference>
<dbReference type="PANTHER" id="PTHR44846:SF17">
    <property type="entry name" value="GNTR-FAMILY TRANSCRIPTIONAL REGULATOR"/>
    <property type="match status" value="1"/>
</dbReference>
<sequence length="255" mass="28163">MIDRLGKPNFRQIAHHLRRDILDGRHPPGTLLPPEPELAQRFGVSRSLVNRALQLLAAEGKVTARQGRGTMVTWLPPLLHSPARYPREIREGQEARGAFDAEIRALGLEPQHEITTERAEPPEHIAEVLRLPRGRPNCLVRRRRLLASRIPVRLNASWIPLEIAGGSTLEDPSAVLVGGIKSALADLGFKQVAATERLMVRPPSDAEAIALEISPERSVLDIFHVGRTASGRAVEVTTTVTPADNQIVEHEFRLS</sequence>
<dbReference type="AlphaFoldDB" id="A0A917ZAF5"/>
<dbReference type="InterPro" id="IPR028978">
    <property type="entry name" value="Chorismate_lyase_/UTRA_dom_sf"/>
</dbReference>
<dbReference type="Pfam" id="PF07702">
    <property type="entry name" value="UTRA"/>
    <property type="match status" value="1"/>
</dbReference>
<dbReference type="Pfam" id="PF00392">
    <property type="entry name" value="GntR"/>
    <property type="match status" value="1"/>
</dbReference>
<reference evidence="5" key="2">
    <citation type="submission" date="2020-09" db="EMBL/GenBank/DDBJ databases">
        <authorList>
            <person name="Sun Q."/>
            <person name="Zhou Y."/>
        </authorList>
    </citation>
    <scope>NUCLEOTIDE SEQUENCE</scope>
    <source>
        <strain evidence="5">CGMCC 4.7368</strain>
    </source>
</reference>
<dbReference type="InterPro" id="IPR050679">
    <property type="entry name" value="Bact_HTH_transcr_reg"/>
</dbReference>
<protein>
    <submittedName>
        <fullName evidence="5">GntR family transcriptional regulator</fullName>
    </submittedName>
</protein>
<evidence type="ECO:0000256" key="1">
    <source>
        <dbReference type="ARBA" id="ARBA00023015"/>
    </source>
</evidence>
<dbReference type="GO" id="GO:0003677">
    <property type="term" value="F:DNA binding"/>
    <property type="evidence" value="ECO:0007669"/>
    <property type="project" value="UniProtKB-KW"/>
</dbReference>
<proteinExistence type="predicted"/>
<dbReference type="InterPro" id="IPR036388">
    <property type="entry name" value="WH-like_DNA-bd_sf"/>
</dbReference>
<reference evidence="5" key="1">
    <citation type="journal article" date="2014" name="Int. J. Syst. Evol. Microbiol.">
        <title>Complete genome sequence of Corynebacterium casei LMG S-19264T (=DSM 44701T), isolated from a smear-ripened cheese.</title>
        <authorList>
            <consortium name="US DOE Joint Genome Institute (JGI-PGF)"/>
            <person name="Walter F."/>
            <person name="Albersmeier A."/>
            <person name="Kalinowski J."/>
            <person name="Ruckert C."/>
        </authorList>
    </citation>
    <scope>NUCLEOTIDE SEQUENCE</scope>
    <source>
        <strain evidence="5">CGMCC 4.7368</strain>
    </source>
</reference>
<dbReference type="PRINTS" id="PR00035">
    <property type="entry name" value="HTHGNTR"/>
</dbReference>
<keyword evidence="6" id="KW-1185">Reference proteome</keyword>
<evidence type="ECO:0000256" key="2">
    <source>
        <dbReference type="ARBA" id="ARBA00023125"/>
    </source>
</evidence>
<dbReference type="GO" id="GO:0045892">
    <property type="term" value="P:negative regulation of DNA-templated transcription"/>
    <property type="evidence" value="ECO:0007669"/>
    <property type="project" value="TreeGrafter"/>
</dbReference>
<dbReference type="GO" id="GO:0003700">
    <property type="term" value="F:DNA-binding transcription factor activity"/>
    <property type="evidence" value="ECO:0007669"/>
    <property type="project" value="InterPro"/>
</dbReference>
<dbReference type="Gene3D" id="3.40.1410.10">
    <property type="entry name" value="Chorismate lyase-like"/>
    <property type="match status" value="1"/>
</dbReference>
<dbReference type="SMART" id="SM00345">
    <property type="entry name" value="HTH_GNTR"/>
    <property type="match status" value="1"/>
</dbReference>
<dbReference type="PANTHER" id="PTHR44846">
    <property type="entry name" value="MANNOSYL-D-GLYCERATE TRANSPORT/METABOLISM SYSTEM REPRESSOR MNGR-RELATED"/>
    <property type="match status" value="1"/>
</dbReference>
<dbReference type="RefSeq" id="WP_189127987.1">
    <property type="nucleotide sequence ID" value="NZ_BMNH01000029.1"/>
</dbReference>
<comment type="caution">
    <text evidence="5">The sequence shown here is derived from an EMBL/GenBank/DDBJ whole genome shotgun (WGS) entry which is preliminary data.</text>
</comment>
<dbReference type="InterPro" id="IPR011663">
    <property type="entry name" value="UTRA"/>
</dbReference>
<dbReference type="SUPFAM" id="SSF64288">
    <property type="entry name" value="Chorismate lyase-like"/>
    <property type="match status" value="1"/>
</dbReference>
<dbReference type="SMART" id="SM00866">
    <property type="entry name" value="UTRA"/>
    <property type="match status" value="1"/>
</dbReference>
<evidence type="ECO:0000313" key="5">
    <source>
        <dbReference type="EMBL" id="GGO79669.1"/>
    </source>
</evidence>
<dbReference type="CDD" id="cd07377">
    <property type="entry name" value="WHTH_GntR"/>
    <property type="match status" value="1"/>
</dbReference>
<dbReference type="Gene3D" id="1.10.10.10">
    <property type="entry name" value="Winged helix-like DNA-binding domain superfamily/Winged helix DNA-binding domain"/>
    <property type="match status" value="1"/>
</dbReference>
<organism evidence="5 6">
    <name type="scientific">Nonomuraea cavernae</name>
    <dbReference type="NCBI Taxonomy" id="2045107"/>
    <lineage>
        <taxon>Bacteria</taxon>
        <taxon>Bacillati</taxon>
        <taxon>Actinomycetota</taxon>
        <taxon>Actinomycetes</taxon>
        <taxon>Streptosporangiales</taxon>
        <taxon>Streptosporangiaceae</taxon>
        <taxon>Nonomuraea</taxon>
    </lineage>
</organism>
<dbReference type="EMBL" id="BMNH01000029">
    <property type="protein sequence ID" value="GGO79669.1"/>
    <property type="molecule type" value="Genomic_DNA"/>
</dbReference>
<name>A0A917ZAF5_9ACTN</name>
<feature type="domain" description="HTH gntR-type" evidence="4">
    <location>
        <begin position="7"/>
        <end position="75"/>
    </location>
</feature>
<keyword evidence="2" id="KW-0238">DNA-binding</keyword>
<dbReference type="InterPro" id="IPR036390">
    <property type="entry name" value="WH_DNA-bd_sf"/>
</dbReference>
<evidence type="ECO:0000259" key="4">
    <source>
        <dbReference type="PROSITE" id="PS50949"/>
    </source>
</evidence>
<dbReference type="InterPro" id="IPR000524">
    <property type="entry name" value="Tscrpt_reg_HTH_GntR"/>
</dbReference>
<keyword evidence="3" id="KW-0804">Transcription</keyword>
<gene>
    <name evidence="5" type="ORF">GCM10012289_64490</name>
</gene>
<dbReference type="SUPFAM" id="SSF46785">
    <property type="entry name" value="Winged helix' DNA-binding domain"/>
    <property type="match status" value="1"/>
</dbReference>
<evidence type="ECO:0000313" key="6">
    <source>
        <dbReference type="Proteomes" id="UP000646523"/>
    </source>
</evidence>